<keyword evidence="2" id="KW-1185">Reference proteome</keyword>
<accession>A0A9N9J1D6</accession>
<reference evidence="1" key="1">
    <citation type="submission" date="2021-06" db="EMBL/GenBank/DDBJ databases">
        <authorList>
            <person name="Kallberg Y."/>
            <person name="Tangrot J."/>
            <person name="Rosling A."/>
        </authorList>
    </citation>
    <scope>NUCLEOTIDE SEQUENCE</scope>
    <source>
        <strain evidence="1">IN212</strain>
    </source>
</reference>
<name>A0A9N9J1D6_9GLOM</name>
<sequence length="81" mass="9535">MSSVLKQRYNQYKKLNETFAKFKVRWYRENYATDFPKSPQENENLNQQNTSTALISTTDEYINAPTSPTTIITNNPEFSYL</sequence>
<feature type="non-terminal residue" evidence="1">
    <location>
        <position position="1"/>
    </location>
</feature>
<gene>
    <name evidence="1" type="ORF">RFULGI_LOCUS14227</name>
</gene>
<protein>
    <submittedName>
        <fullName evidence="1">14041_t:CDS:1</fullName>
    </submittedName>
</protein>
<comment type="caution">
    <text evidence="1">The sequence shown here is derived from an EMBL/GenBank/DDBJ whole genome shotgun (WGS) entry which is preliminary data.</text>
</comment>
<dbReference type="EMBL" id="CAJVPZ010040587">
    <property type="protein sequence ID" value="CAG8759920.1"/>
    <property type="molecule type" value="Genomic_DNA"/>
</dbReference>
<evidence type="ECO:0000313" key="2">
    <source>
        <dbReference type="Proteomes" id="UP000789396"/>
    </source>
</evidence>
<feature type="non-terminal residue" evidence="1">
    <location>
        <position position="81"/>
    </location>
</feature>
<evidence type="ECO:0000313" key="1">
    <source>
        <dbReference type="EMBL" id="CAG8759920.1"/>
    </source>
</evidence>
<dbReference type="AlphaFoldDB" id="A0A9N9J1D6"/>
<proteinExistence type="predicted"/>
<dbReference type="Proteomes" id="UP000789396">
    <property type="component" value="Unassembled WGS sequence"/>
</dbReference>
<organism evidence="1 2">
    <name type="scientific">Racocetra fulgida</name>
    <dbReference type="NCBI Taxonomy" id="60492"/>
    <lineage>
        <taxon>Eukaryota</taxon>
        <taxon>Fungi</taxon>
        <taxon>Fungi incertae sedis</taxon>
        <taxon>Mucoromycota</taxon>
        <taxon>Glomeromycotina</taxon>
        <taxon>Glomeromycetes</taxon>
        <taxon>Diversisporales</taxon>
        <taxon>Gigasporaceae</taxon>
        <taxon>Racocetra</taxon>
    </lineage>
</organism>